<name>A0A397W167_9GLOM</name>
<dbReference type="OrthoDB" id="10261027at2759"/>
<accession>A0A397W167</accession>
<keyword evidence="2" id="KW-1185">Reference proteome</keyword>
<dbReference type="AlphaFoldDB" id="A0A397W167"/>
<evidence type="ECO:0000313" key="1">
    <source>
        <dbReference type="EMBL" id="RIB28485.1"/>
    </source>
</evidence>
<proteinExistence type="predicted"/>
<comment type="caution">
    <text evidence="1">The sequence shown here is derived from an EMBL/GenBank/DDBJ whole genome shotgun (WGS) entry which is preliminary data.</text>
</comment>
<protein>
    <submittedName>
        <fullName evidence="1">Uncharacterized protein</fullName>
    </submittedName>
</protein>
<gene>
    <name evidence="1" type="ORF">C2G38_2028509</name>
</gene>
<organism evidence="1 2">
    <name type="scientific">Gigaspora rosea</name>
    <dbReference type="NCBI Taxonomy" id="44941"/>
    <lineage>
        <taxon>Eukaryota</taxon>
        <taxon>Fungi</taxon>
        <taxon>Fungi incertae sedis</taxon>
        <taxon>Mucoromycota</taxon>
        <taxon>Glomeromycotina</taxon>
        <taxon>Glomeromycetes</taxon>
        <taxon>Diversisporales</taxon>
        <taxon>Gigasporaceae</taxon>
        <taxon>Gigaspora</taxon>
    </lineage>
</organism>
<dbReference type="Proteomes" id="UP000266673">
    <property type="component" value="Unassembled WGS sequence"/>
</dbReference>
<dbReference type="EMBL" id="QKWP01000064">
    <property type="protein sequence ID" value="RIB28485.1"/>
    <property type="molecule type" value="Genomic_DNA"/>
</dbReference>
<sequence length="121" mass="14373">MEWIMHSSKIFKRGNSTGLKNKDFDRELAALKTSKYCKEYIIQFYGLSQDYLKESIIGEMLVNRLVVCEMIVNRLVVCEMIVSEQYVYKLEIALYMETNYRSRKFARLVCDDILARDELFD</sequence>
<reference evidence="1 2" key="1">
    <citation type="submission" date="2018-06" db="EMBL/GenBank/DDBJ databases">
        <title>Comparative genomics reveals the genomic features of Rhizophagus irregularis, R. cerebriforme, R. diaphanum and Gigaspora rosea, and their symbiotic lifestyle signature.</title>
        <authorList>
            <person name="Morin E."/>
            <person name="San Clemente H."/>
            <person name="Chen E.C.H."/>
            <person name="De La Providencia I."/>
            <person name="Hainaut M."/>
            <person name="Kuo A."/>
            <person name="Kohler A."/>
            <person name="Murat C."/>
            <person name="Tang N."/>
            <person name="Roy S."/>
            <person name="Loubradou J."/>
            <person name="Henrissat B."/>
            <person name="Grigoriev I.V."/>
            <person name="Corradi N."/>
            <person name="Roux C."/>
            <person name="Martin F.M."/>
        </authorList>
    </citation>
    <scope>NUCLEOTIDE SEQUENCE [LARGE SCALE GENOMIC DNA]</scope>
    <source>
        <strain evidence="1 2">DAOM 194757</strain>
    </source>
</reference>
<evidence type="ECO:0000313" key="2">
    <source>
        <dbReference type="Proteomes" id="UP000266673"/>
    </source>
</evidence>